<accession>F2UKY7</accession>
<dbReference type="InParanoid" id="F2UKY7"/>
<feature type="chain" id="PRO_5003290766" description="EGF-like domain-containing protein" evidence="1">
    <location>
        <begin position="30"/>
        <end position="228"/>
    </location>
</feature>
<dbReference type="PROSITE" id="PS51257">
    <property type="entry name" value="PROKAR_LIPOPROTEIN"/>
    <property type="match status" value="1"/>
</dbReference>
<dbReference type="EMBL" id="GL832979">
    <property type="protein sequence ID" value="EGD77786.1"/>
    <property type="molecule type" value="Genomic_DNA"/>
</dbReference>
<name>F2UKY7_SALR5</name>
<organism evidence="3">
    <name type="scientific">Salpingoeca rosetta (strain ATCC 50818 / BSB-021)</name>
    <dbReference type="NCBI Taxonomy" id="946362"/>
    <lineage>
        <taxon>Eukaryota</taxon>
        <taxon>Choanoflagellata</taxon>
        <taxon>Craspedida</taxon>
        <taxon>Salpingoecidae</taxon>
        <taxon>Salpingoeca</taxon>
    </lineage>
</organism>
<dbReference type="GeneID" id="16070816"/>
<proteinExistence type="predicted"/>
<evidence type="ECO:0008006" key="4">
    <source>
        <dbReference type="Google" id="ProtNLM"/>
    </source>
</evidence>
<sequence length="228" mass="23862">MMMTRNKHLVAAGGAVAVAVLLMAMMACADYPPAPNSGGAKCSINAECGIPAANCQSLRDKCASLTGSCKNSTCVCAANMYGCPNCHAKAVLDRDPDDPTQFRYSTKLPMYDGSGRYIDVCSVPHGGSKCKADEDCGGMGGLCLDQHCVCPDGYLCGDCRLMLNDFLYGLNCTFPSGGGSCKTDADCHDGTCLHAAGQRAFCQCNPLFACKHCTASVLDLVHGRATCH</sequence>
<evidence type="ECO:0000313" key="2">
    <source>
        <dbReference type="EMBL" id="EGD77786.1"/>
    </source>
</evidence>
<dbReference type="Proteomes" id="UP000007799">
    <property type="component" value="Unassembled WGS sequence"/>
</dbReference>
<evidence type="ECO:0000256" key="1">
    <source>
        <dbReference type="SAM" id="SignalP"/>
    </source>
</evidence>
<evidence type="ECO:0000313" key="3">
    <source>
        <dbReference type="Proteomes" id="UP000007799"/>
    </source>
</evidence>
<keyword evidence="1" id="KW-0732">Signal</keyword>
<feature type="signal peptide" evidence="1">
    <location>
        <begin position="1"/>
        <end position="29"/>
    </location>
</feature>
<keyword evidence="3" id="KW-1185">Reference proteome</keyword>
<dbReference type="RefSeq" id="XP_004990262.1">
    <property type="nucleotide sequence ID" value="XM_004990205.1"/>
</dbReference>
<dbReference type="AlphaFoldDB" id="F2UKY7"/>
<dbReference type="KEGG" id="sre:PTSG_08876"/>
<reference evidence="2" key="1">
    <citation type="submission" date="2009-08" db="EMBL/GenBank/DDBJ databases">
        <title>Annotation of Salpingoeca rosetta.</title>
        <authorList>
            <consortium name="The Broad Institute Genome Sequencing Platform"/>
            <person name="Russ C."/>
            <person name="Cuomo C."/>
            <person name="Burger G."/>
            <person name="Gray M.W."/>
            <person name="Holland P.W.H."/>
            <person name="King N."/>
            <person name="Lang F.B.F."/>
            <person name="Roger A.J."/>
            <person name="Ruiz-Trillo I."/>
            <person name="Young S.K."/>
            <person name="Zeng Q."/>
            <person name="Gargeya S."/>
            <person name="Alvarado L."/>
            <person name="Berlin A."/>
            <person name="Chapman S.B."/>
            <person name="Chen Z."/>
            <person name="Freedman E."/>
            <person name="Gellesch M."/>
            <person name="Goldberg J."/>
            <person name="Griggs A."/>
            <person name="Gujja S."/>
            <person name="Heilman E."/>
            <person name="Heiman D."/>
            <person name="Howarth C."/>
            <person name="Mehta T."/>
            <person name="Neiman D."/>
            <person name="Pearson M."/>
            <person name="Roberts A."/>
            <person name="Saif S."/>
            <person name="Shea T."/>
            <person name="Shenoy N."/>
            <person name="Sisk P."/>
            <person name="Stolte C."/>
            <person name="Sykes S."/>
            <person name="White J."/>
            <person name="Yandava C."/>
            <person name="Haas B."/>
            <person name="Nusbaum C."/>
            <person name="Birren B."/>
        </authorList>
    </citation>
    <scope>NUCLEOTIDE SEQUENCE [LARGE SCALE GENOMIC DNA]</scope>
    <source>
        <strain evidence="2">ATCC 50818</strain>
    </source>
</reference>
<gene>
    <name evidence="2" type="ORF">PTSG_08876</name>
</gene>
<protein>
    <recommendedName>
        <fullName evidence="4">EGF-like domain-containing protein</fullName>
    </recommendedName>
</protein>